<evidence type="ECO:0000313" key="2">
    <source>
        <dbReference type="Proteomes" id="UP001202289"/>
    </source>
</evidence>
<organism evidence="1 2">
    <name type="scientific">Bacillus cytotoxicus</name>
    <dbReference type="NCBI Taxonomy" id="580165"/>
    <lineage>
        <taxon>Bacteria</taxon>
        <taxon>Bacillati</taxon>
        <taxon>Bacillota</taxon>
        <taxon>Bacilli</taxon>
        <taxon>Bacillales</taxon>
        <taxon>Bacillaceae</taxon>
        <taxon>Bacillus</taxon>
        <taxon>Bacillus cereus group</taxon>
    </lineage>
</organism>
<evidence type="ECO:0000313" key="1">
    <source>
        <dbReference type="EMBL" id="MCM3734263.1"/>
    </source>
</evidence>
<proteinExistence type="predicted"/>
<protein>
    <submittedName>
        <fullName evidence="1">Uncharacterized protein</fullName>
    </submittedName>
</protein>
<accession>A0ACC6A0M3</accession>
<dbReference type="Proteomes" id="UP001202289">
    <property type="component" value="Unassembled WGS sequence"/>
</dbReference>
<keyword evidence="2" id="KW-1185">Reference proteome</keyword>
<dbReference type="EMBL" id="JAMBOP010000001">
    <property type="protein sequence ID" value="MCM3734263.1"/>
    <property type="molecule type" value="Genomic_DNA"/>
</dbReference>
<sequence length="138" mass="14444">MSLKKKFYAGVLTTAMVATAAVPALANNHGDTYFNFSFGSGGGASYTDARQKNDDSSGYVKIGGFYGNVLNAQVRIVGGNYAHVKAEEPNLSTSDVGRGIYLSNYVKESGLNSARLKVSTGKSLDGGGVYGVWSPDSI</sequence>
<gene>
    <name evidence="1" type="ORF">M3215_00025</name>
</gene>
<name>A0ACC6A0M3_9BACI</name>
<comment type="caution">
    <text evidence="1">The sequence shown here is derived from an EMBL/GenBank/DDBJ whole genome shotgun (WGS) entry which is preliminary data.</text>
</comment>
<reference evidence="1" key="1">
    <citation type="submission" date="2022-05" db="EMBL/GenBank/DDBJ databases">
        <title>Comparative Genomics of Spacecraft Associated Microbes.</title>
        <authorList>
            <person name="Tran M.T."/>
            <person name="Wright A."/>
            <person name="Seuylemezian A."/>
            <person name="Eisen J."/>
            <person name="Coil D."/>
        </authorList>
    </citation>
    <scope>NUCLEOTIDE SEQUENCE</scope>
    <source>
        <strain evidence="1">FAIRING 10M-2.2</strain>
    </source>
</reference>